<proteinExistence type="predicted"/>
<dbReference type="AlphaFoldDB" id="L0DSY6"/>
<accession>L0DSY6</accession>
<gene>
    <name evidence="1" type="ordered locus">Sinac_7439</name>
</gene>
<dbReference type="KEGG" id="saci:Sinac_7439"/>
<keyword evidence="2" id="KW-1185">Reference proteome</keyword>
<evidence type="ECO:0000313" key="1">
    <source>
        <dbReference type="EMBL" id="AGA31476.1"/>
    </source>
</evidence>
<evidence type="ECO:0000313" key="2">
    <source>
        <dbReference type="Proteomes" id="UP000010798"/>
    </source>
</evidence>
<organism evidence="1 2">
    <name type="scientific">Singulisphaera acidiphila (strain ATCC BAA-1392 / DSM 18658 / VKM B-2454 / MOB10)</name>
    <dbReference type="NCBI Taxonomy" id="886293"/>
    <lineage>
        <taxon>Bacteria</taxon>
        <taxon>Pseudomonadati</taxon>
        <taxon>Planctomycetota</taxon>
        <taxon>Planctomycetia</taxon>
        <taxon>Isosphaerales</taxon>
        <taxon>Isosphaeraceae</taxon>
        <taxon>Singulisphaera</taxon>
    </lineage>
</organism>
<sequence length="108" mass="12005">MTGLLQQKLTNQVVNGVQLKDQNWNPAAGGDTLNLIDGEICDEVGSMADTVAFDALPEGSDFFSATQEFRILYSTPCTTDPPSPPLEMYLGSWSFKKKKKSDTQWWIE</sequence>
<dbReference type="STRING" id="886293.Sinac_7439"/>
<protein>
    <submittedName>
        <fullName evidence="1">Uncharacterized protein</fullName>
    </submittedName>
</protein>
<dbReference type="RefSeq" id="WP_015250542.1">
    <property type="nucleotide sequence ID" value="NC_019892.1"/>
</dbReference>
<dbReference type="EMBL" id="CP003364">
    <property type="protein sequence ID" value="AGA31476.1"/>
    <property type="molecule type" value="Genomic_DNA"/>
</dbReference>
<dbReference type="Proteomes" id="UP000010798">
    <property type="component" value="Chromosome"/>
</dbReference>
<reference evidence="1 2" key="1">
    <citation type="submission" date="2012-02" db="EMBL/GenBank/DDBJ databases">
        <title>Complete sequence of chromosome of Singulisphaera acidiphila DSM 18658.</title>
        <authorList>
            <consortium name="US DOE Joint Genome Institute (JGI-PGF)"/>
            <person name="Lucas S."/>
            <person name="Copeland A."/>
            <person name="Lapidus A."/>
            <person name="Glavina del Rio T."/>
            <person name="Dalin E."/>
            <person name="Tice H."/>
            <person name="Bruce D."/>
            <person name="Goodwin L."/>
            <person name="Pitluck S."/>
            <person name="Peters L."/>
            <person name="Ovchinnikova G."/>
            <person name="Chertkov O."/>
            <person name="Kyrpides N."/>
            <person name="Mavromatis K."/>
            <person name="Ivanova N."/>
            <person name="Brettin T."/>
            <person name="Detter J.C."/>
            <person name="Han C."/>
            <person name="Larimer F."/>
            <person name="Land M."/>
            <person name="Hauser L."/>
            <person name="Markowitz V."/>
            <person name="Cheng J.-F."/>
            <person name="Hugenholtz P."/>
            <person name="Woyke T."/>
            <person name="Wu D."/>
            <person name="Tindall B."/>
            <person name="Pomrenke H."/>
            <person name="Brambilla E."/>
            <person name="Klenk H.-P."/>
            <person name="Eisen J.A."/>
        </authorList>
    </citation>
    <scope>NUCLEOTIDE SEQUENCE [LARGE SCALE GENOMIC DNA]</scope>
    <source>
        <strain evidence="2">ATCC BAA-1392 / DSM 18658 / VKM B-2454 / MOB10</strain>
    </source>
</reference>
<name>L0DSY6_SINAD</name>
<dbReference type="HOGENOM" id="CLU_148044_0_0_0"/>